<proteinExistence type="predicted"/>
<dbReference type="EMBL" id="BAAACA010000004">
    <property type="protein sequence ID" value="GAA0579300.1"/>
    <property type="molecule type" value="Genomic_DNA"/>
</dbReference>
<evidence type="ECO:0000313" key="2">
    <source>
        <dbReference type="EMBL" id="GAA0579300.1"/>
    </source>
</evidence>
<comment type="caution">
    <text evidence="2">The sequence shown here is derived from an EMBL/GenBank/DDBJ whole genome shotgun (WGS) entry which is preliminary data.</text>
</comment>
<feature type="compositionally biased region" description="Basic residues" evidence="1">
    <location>
        <begin position="23"/>
        <end position="32"/>
    </location>
</feature>
<feature type="region of interest" description="Disordered" evidence="1">
    <location>
        <begin position="1"/>
        <end position="44"/>
    </location>
</feature>
<sequence length="44" mass="4932">MRVAERIDGREEGDATEPPAVKKPVRRARKKAVPKEADAESRDD</sequence>
<gene>
    <name evidence="2" type="ORF">GCM10010394_04810</name>
</gene>
<feature type="compositionally biased region" description="Basic and acidic residues" evidence="1">
    <location>
        <begin position="33"/>
        <end position="44"/>
    </location>
</feature>
<evidence type="ECO:0000313" key="3">
    <source>
        <dbReference type="Proteomes" id="UP001500668"/>
    </source>
</evidence>
<protein>
    <submittedName>
        <fullName evidence="2">Uncharacterized protein</fullName>
    </submittedName>
</protein>
<keyword evidence="3" id="KW-1185">Reference proteome</keyword>
<dbReference type="RefSeq" id="WP_344069337.1">
    <property type="nucleotide sequence ID" value="NZ_BAAACA010000004.1"/>
</dbReference>
<evidence type="ECO:0000256" key="1">
    <source>
        <dbReference type="SAM" id="MobiDB-lite"/>
    </source>
</evidence>
<organism evidence="2 3">
    <name type="scientific">Streptomyces crystallinus</name>
    <dbReference type="NCBI Taxonomy" id="68191"/>
    <lineage>
        <taxon>Bacteria</taxon>
        <taxon>Bacillati</taxon>
        <taxon>Actinomycetota</taxon>
        <taxon>Actinomycetes</taxon>
        <taxon>Kitasatosporales</taxon>
        <taxon>Streptomycetaceae</taxon>
        <taxon>Streptomyces</taxon>
    </lineage>
</organism>
<name>A0ABP3Q3J8_9ACTN</name>
<feature type="compositionally biased region" description="Basic and acidic residues" evidence="1">
    <location>
        <begin position="1"/>
        <end position="13"/>
    </location>
</feature>
<reference evidence="3" key="1">
    <citation type="journal article" date="2019" name="Int. J. Syst. Evol. Microbiol.">
        <title>The Global Catalogue of Microorganisms (GCM) 10K type strain sequencing project: providing services to taxonomists for standard genome sequencing and annotation.</title>
        <authorList>
            <consortium name="The Broad Institute Genomics Platform"/>
            <consortium name="The Broad Institute Genome Sequencing Center for Infectious Disease"/>
            <person name="Wu L."/>
            <person name="Ma J."/>
        </authorList>
    </citation>
    <scope>NUCLEOTIDE SEQUENCE [LARGE SCALE GENOMIC DNA]</scope>
    <source>
        <strain evidence="3">JCM 5067</strain>
    </source>
</reference>
<dbReference type="Proteomes" id="UP001500668">
    <property type="component" value="Unassembled WGS sequence"/>
</dbReference>
<accession>A0ABP3Q3J8</accession>